<organism evidence="10 11">
    <name type="scientific">Clostridium manihotivorum</name>
    <dbReference type="NCBI Taxonomy" id="2320868"/>
    <lineage>
        <taxon>Bacteria</taxon>
        <taxon>Bacillati</taxon>
        <taxon>Bacillota</taxon>
        <taxon>Clostridia</taxon>
        <taxon>Eubacteriales</taxon>
        <taxon>Clostridiaceae</taxon>
        <taxon>Clostridium</taxon>
    </lineage>
</organism>
<name>A0A410DZU8_9CLOT</name>
<dbReference type="Pfam" id="PF08331">
    <property type="entry name" value="QueG_DUF1730"/>
    <property type="match status" value="1"/>
</dbReference>
<proteinExistence type="predicted"/>
<dbReference type="GO" id="GO:0008616">
    <property type="term" value="P:tRNA queuosine(34) biosynthetic process"/>
    <property type="evidence" value="ECO:0007669"/>
    <property type="project" value="UniProtKB-KW"/>
</dbReference>
<evidence type="ECO:0000256" key="3">
    <source>
        <dbReference type="ARBA" id="ARBA00022694"/>
    </source>
</evidence>
<reference evidence="10 11" key="1">
    <citation type="submission" date="2018-01" db="EMBL/GenBank/DDBJ databases">
        <title>Genome Sequencing and Assembly of Anaerobacter polyendosporus strain CT4.</title>
        <authorList>
            <person name="Tachaapaikoon C."/>
            <person name="Sutheeworapong S."/>
            <person name="Jenjaroenpun P."/>
            <person name="Wongsurawat T."/>
            <person name="Nookeaw I."/>
            <person name="Cheawchanlertfa P."/>
            <person name="Kosugi A."/>
            <person name="Cheevadhanarak S."/>
            <person name="Ratanakhanokchai K."/>
        </authorList>
    </citation>
    <scope>NUCLEOTIDE SEQUENCE [LARGE SCALE GENOMIC DNA]</scope>
    <source>
        <strain evidence="10 11">CT4</strain>
    </source>
</reference>
<dbReference type="PROSITE" id="PS00198">
    <property type="entry name" value="4FE4S_FER_1"/>
    <property type="match status" value="1"/>
</dbReference>
<dbReference type="GO" id="GO:0051539">
    <property type="term" value="F:4 iron, 4 sulfur cluster binding"/>
    <property type="evidence" value="ECO:0007669"/>
    <property type="project" value="UniProtKB-KW"/>
</dbReference>
<feature type="domain" description="4Fe-4S ferredoxin-type" evidence="9">
    <location>
        <begin position="173"/>
        <end position="203"/>
    </location>
</feature>
<evidence type="ECO:0000256" key="6">
    <source>
        <dbReference type="ARBA" id="ARBA00023002"/>
    </source>
</evidence>
<evidence type="ECO:0000256" key="1">
    <source>
        <dbReference type="ARBA" id="ARBA00022485"/>
    </source>
</evidence>
<keyword evidence="11" id="KW-1185">Reference proteome</keyword>
<dbReference type="InterPro" id="IPR017896">
    <property type="entry name" value="4Fe4S_Fe-S-bd"/>
</dbReference>
<dbReference type="GO" id="GO:0052693">
    <property type="term" value="F:epoxyqueuosine reductase activity"/>
    <property type="evidence" value="ECO:0007669"/>
    <property type="project" value="TreeGrafter"/>
</dbReference>
<dbReference type="Pfam" id="PF13484">
    <property type="entry name" value="Fer4_16"/>
    <property type="match status" value="1"/>
</dbReference>
<dbReference type="SUPFAM" id="SSF46548">
    <property type="entry name" value="alpha-helical ferredoxin"/>
    <property type="match status" value="1"/>
</dbReference>
<dbReference type="Proteomes" id="UP000286268">
    <property type="component" value="Chromosome"/>
</dbReference>
<dbReference type="PROSITE" id="PS51379">
    <property type="entry name" value="4FE4S_FER_2"/>
    <property type="match status" value="1"/>
</dbReference>
<dbReference type="InterPro" id="IPR013542">
    <property type="entry name" value="QueG_DUF1730"/>
</dbReference>
<dbReference type="PANTHER" id="PTHR30002">
    <property type="entry name" value="EPOXYQUEUOSINE REDUCTASE"/>
    <property type="match status" value="1"/>
</dbReference>
<evidence type="ECO:0000256" key="7">
    <source>
        <dbReference type="ARBA" id="ARBA00023004"/>
    </source>
</evidence>
<dbReference type="KEGG" id="cmah:C1I91_24905"/>
<evidence type="ECO:0000256" key="5">
    <source>
        <dbReference type="ARBA" id="ARBA00022785"/>
    </source>
</evidence>
<evidence type="ECO:0000256" key="2">
    <source>
        <dbReference type="ARBA" id="ARBA00022490"/>
    </source>
</evidence>
<keyword evidence="8" id="KW-0411">Iron-sulfur</keyword>
<keyword evidence="4" id="KW-0479">Metal-binding</keyword>
<keyword evidence="7" id="KW-0408">Iron</keyword>
<dbReference type="AlphaFoldDB" id="A0A410DZU8"/>
<evidence type="ECO:0000256" key="8">
    <source>
        <dbReference type="ARBA" id="ARBA00023014"/>
    </source>
</evidence>
<dbReference type="PANTHER" id="PTHR30002:SF4">
    <property type="entry name" value="EPOXYQUEUOSINE REDUCTASE"/>
    <property type="match status" value="1"/>
</dbReference>
<evidence type="ECO:0000313" key="10">
    <source>
        <dbReference type="EMBL" id="QAA34610.1"/>
    </source>
</evidence>
<accession>A0A410DZU8</accession>
<evidence type="ECO:0000259" key="9">
    <source>
        <dbReference type="PROSITE" id="PS51379"/>
    </source>
</evidence>
<dbReference type="OrthoDB" id="9784571at2"/>
<dbReference type="NCBIfam" id="TIGR00276">
    <property type="entry name" value="tRNA epoxyqueuosine(34) reductase QueG"/>
    <property type="match status" value="1"/>
</dbReference>
<keyword evidence="3" id="KW-0819">tRNA processing</keyword>
<keyword evidence="6" id="KW-0560">Oxidoreductase</keyword>
<keyword evidence="1" id="KW-0004">4Fe-4S</keyword>
<gene>
    <name evidence="10" type="primary">queG</name>
    <name evidence="10" type="ORF">C1I91_24905</name>
</gene>
<evidence type="ECO:0000313" key="11">
    <source>
        <dbReference type="Proteomes" id="UP000286268"/>
    </source>
</evidence>
<evidence type="ECO:0000256" key="4">
    <source>
        <dbReference type="ARBA" id="ARBA00022723"/>
    </source>
</evidence>
<dbReference type="EMBL" id="CP025746">
    <property type="protein sequence ID" value="QAA34610.1"/>
    <property type="molecule type" value="Genomic_DNA"/>
</dbReference>
<dbReference type="InterPro" id="IPR017900">
    <property type="entry name" value="4Fe4S_Fe_S_CS"/>
</dbReference>
<protein>
    <submittedName>
        <fullName evidence="10">tRNA epoxyqueuosine(34) reductase QueG</fullName>
    </submittedName>
</protein>
<dbReference type="RefSeq" id="WP_128215324.1">
    <property type="nucleotide sequence ID" value="NZ_CP025746.1"/>
</dbReference>
<sequence>MDLSNEIIKYCASLGLDSIGFAECRVYEELRSFYSERKAKSLENEFEEKDIEKRINPNNYMSEGKTIVSIAFPYLHDTDYIENGFSLYTRGKDYHNVVHSYLEKVVGFINSLGGNAIAFTDSNTLPERYIAYLAGIGFVGKNNMIITKKYGSYVFLGEIITDLVIPQSTSRTFEDIKNFKECGICEKCYASCPTKSINSYSKNPNICMSYITQKKEIDDSFFPLMDGRMFGCDSCQKGCPFNEHIDLTTIEEFYPLNFMQDNSEDSIININNSEFKATFKNASCGWRGKNILIRNALIRKALYKHMDISKYKLNSPYLEEYKERIVRFKKGR</sequence>
<dbReference type="InterPro" id="IPR004453">
    <property type="entry name" value="QueG"/>
</dbReference>
<dbReference type="GO" id="GO:0046872">
    <property type="term" value="F:metal ion binding"/>
    <property type="evidence" value="ECO:0007669"/>
    <property type="project" value="UniProtKB-KW"/>
</dbReference>
<keyword evidence="2" id="KW-0963">Cytoplasm</keyword>
<keyword evidence="5" id="KW-0671">Queuosine biosynthesis</keyword>